<keyword evidence="5 7" id="KW-0694">RNA-binding</keyword>
<dbReference type="InterPro" id="IPR009019">
    <property type="entry name" value="KH_sf_prok-type"/>
</dbReference>
<evidence type="ECO:0000256" key="3">
    <source>
        <dbReference type="ARBA" id="ARBA00022517"/>
    </source>
</evidence>
<keyword evidence="7" id="KW-0472">Membrane</keyword>
<dbReference type="Gene3D" id="3.40.50.300">
    <property type="entry name" value="P-loop containing nucleotide triphosphate hydrolases"/>
    <property type="match status" value="1"/>
</dbReference>
<dbReference type="GO" id="GO:0005829">
    <property type="term" value="C:cytosol"/>
    <property type="evidence" value="ECO:0007669"/>
    <property type="project" value="TreeGrafter"/>
</dbReference>
<dbReference type="NCBIfam" id="NF000908">
    <property type="entry name" value="PRK00089.1"/>
    <property type="match status" value="1"/>
</dbReference>
<keyword evidence="7" id="KW-1003">Cell membrane</keyword>
<dbReference type="PROSITE" id="PS50823">
    <property type="entry name" value="KH_TYPE_2"/>
    <property type="match status" value="1"/>
</dbReference>
<dbReference type="RefSeq" id="WP_158366554.1">
    <property type="nucleotide sequence ID" value="NZ_CP034885.1"/>
</dbReference>
<dbReference type="InterPro" id="IPR030388">
    <property type="entry name" value="G_ERA_dom"/>
</dbReference>
<reference evidence="10 11" key="1">
    <citation type="submission" date="2018-12" db="EMBL/GenBank/DDBJ databases">
        <authorList>
            <person name="Chong R.A."/>
        </authorList>
    </citation>
    <scope>NUCLEOTIDE SEQUENCE [LARGE SCALE GENOMIC DNA]</scope>
    <source>
        <strain evidence="10 11">Ane</strain>
    </source>
</reference>
<keyword evidence="4 7" id="KW-0547">Nucleotide-binding</keyword>
<dbReference type="NCBIfam" id="TIGR00436">
    <property type="entry name" value="era"/>
    <property type="match status" value="1"/>
</dbReference>
<evidence type="ECO:0000313" key="10">
    <source>
        <dbReference type="EMBL" id="QCI18804.1"/>
    </source>
</evidence>
<dbReference type="HAMAP" id="MF_00367">
    <property type="entry name" value="GTPase_Era"/>
    <property type="match status" value="1"/>
</dbReference>
<comment type="subunit">
    <text evidence="7">Monomer.</text>
</comment>
<dbReference type="NCBIfam" id="TIGR00231">
    <property type="entry name" value="small_GTP"/>
    <property type="match status" value="1"/>
</dbReference>
<dbReference type="GO" id="GO:0043024">
    <property type="term" value="F:ribosomal small subunit binding"/>
    <property type="evidence" value="ECO:0007669"/>
    <property type="project" value="TreeGrafter"/>
</dbReference>
<sequence>MNKKEKFCGYITIVGRQNVGKSTFINKIIGKNISIISKKKNTTQTNIIGIKTINSYQFIYIDTPGVYDNNIKNLKVIKNTNLILFIIDRNIWKKEDEMIFNKIKKINIPIVYIINKIDKLLHKSDILSYINILSKKTDSTEIIPISIKKTKNIVYLEKIIKKYLPKNYHIFPKNYITTNSFEFSISEVIRKQLIIFLRDELPSLLRVKIESIKYEFKKLHIHAIIYVNNANQKKIVIGHQGNMIKKISMLSRQNIEKQNNKKVYLLIWVTEKIKN</sequence>
<keyword evidence="3 7" id="KW-0690">Ribosome biogenesis</keyword>
<proteinExistence type="inferred from homology"/>
<evidence type="ECO:0000313" key="11">
    <source>
        <dbReference type="Proteomes" id="UP000298791"/>
    </source>
</evidence>
<organism evidence="10 11">
    <name type="scientific">Buchnera aphidicola</name>
    <name type="common">Aphis nerii</name>
    <dbReference type="NCBI Taxonomy" id="1241835"/>
    <lineage>
        <taxon>Bacteria</taxon>
        <taxon>Pseudomonadati</taxon>
        <taxon>Pseudomonadota</taxon>
        <taxon>Gammaproteobacteria</taxon>
        <taxon>Enterobacterales</taxon>
        <taxon>Erwiniaceae</taxon>
        <taxon>Buchnera</taxon>
    </lineage>
</organism>
<comment type="function">
    <text evidence="7">An essential GTPase that binds both GDP and GTP, with rapid nucleotide exchange. Plays a role in 16S rRNA processing and 30S ribosomal subunit biogenesis and possibly also in cell cycle regulation and energy metabolism.</text>
</comment>
<evidence type="ECO:0000256" key="4">
    <source>
        <dbReference type="ARBA" id="ARBA00022741"/>
    </source>
</evidence>
<keyword evidence="7" id="KW-0963">Cytoplasm</keyword>
<keyword evidence="7" id="KW-0699">rRNA-binding</keyword>
<evidence type="ECO:0000256" key="2">
    <source>
        <dbReference type="ARBA" id="ARBA00020484"/>
    </source>
</evidence>
<dbReference type="Pfam" id="PF07650">
    <property type="entry name" value="KH_2"/>
    <property type="match status" value="1"/>
</dbReference>
<dbReference type="InterPro" id="IPR027417">
    <property type="entry name" value="P-loop_NTPase"/>
</dbReference>
<reference evidence="10 11" key="2">
    <citation type="submission" date="2019-05" db="EMBL/GenBank/DDBJ databases">
        <title>Genome evolution of the obligate endosymbiont Buchnera aphidicola.</title>
        <authorList>
            <person name="Moran N.A."/>
        </authorList>
    </citation>
    <scope>NUCLEOTIDE SEQUENCE [LARGE SCALE GENOMIC DNA]</scope>
    <source>
        <strain evidence="10 11">Ane</strain>
    </source>
</reference>
<dbReference type="GO" id="GO:0003924">
    <property type="term" value="F:GTPase activity"/>
    <property type="evidence" value="ECO:0007669"/>
    <property type="project" value="UniProtKB-UniRule"/>
</dbReference>
<dbReference type="GO" id="GO:0000028">
    <property type="term" value="P:ribosomal small subunit assembly"/>
    <property type="evidence" value="ECO:0007669"/>
    <property type="project" value="TreeGrafter"/>
</dbReference>
<dbReference type="PANTHER" id="PTHR42698">
    <property type="entry name" value="GTPASE ERA"/>
    <property type="match status" value="1"/>
</dbReference>
<protein>
    <recommendedName>
        <fullName evidence="2 7">GTPase Era</fullName>
    </recommendedName>
</protein>
<dbReference type="GO" id="GO:0070181">
    <property type="term" value="F:small ribosomal subunit rRNA binding"/>
    <property type="evidence" value="ECO:0007669"/>
    <property type="project" value="UniProtKB-UniRule"/>
</dbReference>
<dbReference type="PRINTS" id="PR00326">
    <property type="entry name" value="GTP1OBG"/>
</dbReference>
<dbReference type="EMBL" id="CP034885">
    <property type="protein sequence ID" value="QCI18804.1"/>
    <property type="molecule type" value="Genomic_DNA"/>
</dbReference>
<dbReference type="InterPro" id="IPR015946">
    <property type="entry name" value="KH_dom-like_a/b"/>
</dbReference>
<dbReference type="InterPro" id="IPR004044">
    <property type="entry name" value="KH_dom_type_2"/>
</dbReference>
<dbReference type="InterPro" id="IPR006073">
    <property type="entry name" value="GTP-bd"/>
</dbReference>
<dbReference type="OrthoDB" id="9805918at2"/>
<gene>
    <name evidence="7" type="primary">era</name>
    <name evidence="10" type="ORF">D9V64_01315</name>
</gene>
<evidence type="ECO:0000256" key="1">
    <source>
        <dbReference type="ARBA" id="ARBA00007921"/>
    </source>
</evidence>
<feature type="binding site" evidence="7">
    <location>
        <begin position="115"/>
        <end position="118"/>
    </location>
    <ligand>
        <name>GTP</name>
        <dbReference type="ChEBI" id="CHEBI:37565"/>
    </ligand>
</feature>
<name>A0A4D6XW24_9GAMM</name>
<dbReference type="PANTHER" id="PTHR42698:SF1">
    <property type="entry name" value="GTPASE ERA, MITOCHONDRIAL"/>
    <property type="match status" value="1"/>
</dbReference>
<feature type="domain" description="KH type-2" evidence="9">
    <location>
        <begin position="197"/>
        <end position="273"/>
    </location>
</feature>
<evidence type="ECO:0000259" key="9">
    <source>
        <dbReference type="PROSITE" id="PS50823"/>
    </source>
</evidence>
<dbReference type="GO" id="GO:0005886">
    <property type="term" value="C:plasma membrane"/>
    <property type="evidence" value="ECO:0007669"/>
    <property type="project" value="UniProtKB-SubCell"/>
</dbReference>
<dbReference type="Proteomes" id="UP000298791">
    <property type="component" value="Chromosome"/>
</dbReference>
<dbReference type="Gene3D" id="3.30.300.20">
    <property type="match status" value="1"/>
</dbReference>
<comment type="caution">
    <text evidence="7">Lacks conserved residue(s) required for the propagation of feature annotation.</text>
</comment>
<evidence type="ECO:0000256" key="8">
    <source>
        <dbReference type="RuleBase" id="RU003761"/>
    </source>
</evidence>
<dbReference type="SUPFAM" id="SSF52540">
    <property type="entry name" value="P-loop containing nucleoside triphosphate hydrolases"/>
    <property type="match status" value="1"/>
</dbReference>
<evidence type="ECO:0000256" key="5">
    <source>
        <dbReference type="ARBA" id="ARBA00022884"/>
    </source>
</evidence>
<comment type="similarity">
    <text evidence="1 7 8">Belongs to the TRAFAC class TrmE-Era-EngA-EngB-Septin-like GTPase superfamily. Era GTPase family.</text>
</comment>
<dbReference type="GO" id="GO:0005525">
    <property type="term" value="F:GTP binding"/>
    <property type="evidence" value="ECO:0007669"/>
    <property type="project" value="UniProtKB-UniRule"/>
</dbReference>
<keyword evidence="6 7" id="KW-0342">GTP-binding</keyword>
<accession>A0A4D6XW24</accession>
<dbReference type="InterPro" id="IPR005662">
    <property type="entry name" value="GTPase_Era-like"/>
</dbReference>
<dbReference type="SUPFAM" id="SSF54814">
    <property type="entry name" value="Prokaryotic type KH domain (KH-domain type II)"/>
    <property type="match status" value="1"/>
</dbReference>
<dbReference type="CDD" id="cd04163">
    <property type="entry name" value="Era"/>
    <property type="match status" value="1"/>
</dbReference>
<feature type="binding site" evidence="7">
    <location>
        <begin position="62"/>
        <end position="66"/>
    </location>
    <ligand>
        <name>GTP</name>
        <dbReference type="ChEBI" id="CHEBI:37565"/>
    </ligand>
</feature>
<dbReference type="AlphaFoldDB" id="A0A4D6XW24"/>
<comment type="subcellular location">
    <subcellularLocation>
        <location evidence="7">Cytoplasm</location>
    </subcellularLocation>
    <subcellularLocation>
        <location evidence="7">Cell membrane</location>
        <topology evidence="7">Peripheral membrane protein</topology>
    </subcellularLocation>
</comment>
<dbReference type="CDD" id="cd22534">
    <property type="entry name" value="KH-II_Era"/>
    <property type="match status" value="1"/>
</dbReference>
<evidence type="ECO:0000256" key="6">
    <source>
        <dbReference type="ARBA" id="ARBA00023134"/>
    </source>
</evidence>
<dbReference type="Pfam" id="PF01926">
    <property type="entry name" value="MMR_HSR1"/>
    <property type="match status" value="1"/>
</dbReference>
<evidence type="ECO:0000256" key="7">
    <source>
        <dbReference type="HAMAP-Rule" id="MF_00367"/>
    </source>
</evidence>
<dbReference type="InterPro" id="IPR005225">
    <property type="entry name" value="Small_GTP-bd"/>
</dbReference>